<dbReference type="AlphaFoldDB" id="A0A8H3GS10"/>
<organism evidence="1 2">
    <name type="scientific">Rhizoctonia solani</name>
    <dbReference type="NCBI Taxonomy" id="456999"/>
    <lineage>
        <taxon>Eukaryota</taxon>
        <taxon>Fungi</taxon>
        <taxon>Dikarya</taxon>
        <taxon>Basidiomycota</taxon>
        <taxon>Agaricomycotina</taxon>
        <taxon>Agaricomycetes</taxon>
        <taxon>Cantharellales</taxon>
        <taxon>Ceratobasidiaceae</taxon>
        <taxon>Rhizoctonia</taxon>
    </lineage>
</organism>
<accession>A0A8H3GS10</accession>
<evidence type="ECO:0000313" key="1">
    <source>
        <dbReference type="EMBL" id="CAE6463181.1"/>
    </source>
</evidence>
<name>A0A8H3GS10_9AGAM</name>
<proteinExistence type="predicted"/>
<gene>
    <name evidence="1" type="ORF">RDB_LOCUS78559</name>
</gene>
<comment type="caution">
    <text evidence="1">The sequence shown here is derived from an EMBL/GenBank/DDBJ whole genome shotgun (WGS) entry which is preliminary data.</text>
</comment>
<dbReference type="Proteomes" id="UP000663831">
    <property type="component" value="Unassembled WGS sequence"/>
</dbReference>
<reference evidence="1" key="1">
    <citation type="submission" date="2021-01" db="EMBL/GenBank/DDBJ databases">
        <authorList>
            <person name="Kaushik A."/>
        </authorList>
    </citation>
    <scope>NUCLEOTIDE SEQUENCE</scope>
    <source>
        <strain evidence="1">AG3-1AP</strain>
    </source>
</reference>
<sequence>MATNLLEPAYSHVIRTQTKHVPVIDAAGPTIAIPAIAAHRCWHYHSFAPSEAEYDPVLFNGLPASLLGKLSEDKKVGDPYG</sequence>
<dbReference type="EMBL" id="CAJMWV010002461">
    <property type="protein sequence ID" value="CAE6463181.1"/>
    <property type="molecule type" value="Genomic_DNA"/>
</dbReference>
<evidence type="ECO:0000313" key="2">
    <source>
        <dbReference type="Proteomes" id="UP000663831"/>
    </source>
</evidence>
<protein>
    <submittedName>
        <fullName evidence="1">Uncharacterized protein</fullName>
    </submittedName>
</protein>